<gene>
    <name evidence="1" type="ORF">Mettu_1445</name>
</gene>
<reference evidence="1 2" key="1">
    <citation type="submission" date="2011-06" db="EMBL/GenBank/DDBJ databases">
        <title>Genomic sequence of Methylobacter tundripaludum SV96.</title>
        <authorList>
            <consortium name="US DOE Joint Genome Institute"/>
            <person name="Lucas S."/>
            <person name="Han J."/>
            <person name="Lapidus A."/>
            <person name="Cheng J.-F."/>
            <person name="Goodwin L."/>
            <person name="Pitluck S."/>
            <person name="Held B."/>
            <person name="Detter J.C."/>
            <person name="Han C."/>
            <person name="Tapia R."/>
            <person name="Land M."/>
            <person name="Hauser L."/>
            <person name="Kyrpides N."/>
            <person name="Ivanova N."/>
            <person name="Ovchinnikova G."/>
            <person name="Pagani I."/>
            <person name="Klotz M.G."/>
            <person name="Dispirito A.A."/>
            <person name="Murrell J.C."/>
            <person name="Dunfield P."/>
            <person name="Kalyuzhnaya M.G."/>
            <person name="Svenning M."/>
            <person name="Trotsenko Y.A."/>
            <person name="Stein L.Y."/>
            <person name="Woyke T."/>
        </authorList>
    </citation>
    <scope>NUCLEOTIDE SEQUENCE [LARGE SCALE GENOMIC DNA]</scope>
    <source>
        <strain evidence="2">ATCC BAA-1195 / DSM 17260 / SV96</strain>
    </source>
</reference>
<dbReference type="RefSeq" id="WP_006890600.1">
    <property type="nucleotide sequence ID" value="NZ_JH109152.1"/>
</dbReference>
<proteinExistence type="predicted"/>
<dbReference type="STRING" id="697282.Mettu_1445"/>
<evidence type="ECO:0008006" key="3">
    <source>
        <dbReference type="Google" id="ProtNLM"/>
    </source>
</evidence>
<accession>G3ITV9</accession>
<dbReference type="HOGENOM" id="CLU_162353_1_0_6"/>
<evidence type="ECO:0000313" key="1">
    <source>
        <dbReference type="EMBL" id="EGW22630.1"/>
    </source>
</evidence>
<keyword evidence="2" id="KW-1185">Reference proteome</keyword>
<dbReference type="AlphaFoldDB" id="G3ITV9"/>
<organism evidence="1 2">
    <name type="scientific">Methylobacter tundripaludum (strain ATCC BAA-1195 / DSM 17260 / SV96)</name>
    <dbReference type="NCBI Taxonomy" id="697282"/>
    <lineage>
        <taxon>Bacteria</taxon>
        <taxon>Pseudomonadati</taxon>
        <taxon>Pseudomonadota</taxon>
        <taxon>Gammaproteobacteria</taxon>
        <taxon>Methylococcales</taxon>
        <taxon>Methylococcaceae</taxon>
        <taxon>Methylobacter</taxon>
    </lineage>
</organism>
<dbReference type="EMBL" id="JH109152">
    <property type="protein sequence ID" value="EGW22630.1"/>
    <property type="molecule type" value="Genomic_DNA"/>
</dbReference>
<dbReference type="eggNOG" id="ENOG5032YPG">
    <property type="taxonomic scope" value="Bacteria"/>
</dbReference>
<dbReference type="OrthoDB" id="5522207at2"/>
<dbReference type="Proteomes" id="UP000004664">
    <property type="component" value="Unassembled WGS sequence"/>
</dbReference>
<evidence type="ECO:0000313" key="2">
    <source>
        <dbReference type="Proteomes" id="UP000004664"/>
    </source>
</evidence>
<name>G3ITV9_METTV</name>
<protein>
    <recommendedName>
        <fullName evidence="3">Type I restriction endonuclease subunit M</fullName>
    </recommendedName>
</protein>
<sequence>MESTITGTSTQAAPRFELGQLCYTPGAQEVMQRYQVSPFQLIARHVTGDWGDACPEDAQTNEEALQQGSRIFSVYVLPPPLSESKTLAAAKVWIITEADRSVTTILLPEEY</sequence>